<dbReference type="STRING" id="1965070.A0A443RLP9"/>
<dbReference type="AlphaFoldDB" id="A0A443RLP9"/>
<feature type="coiled-coil region" evidence="5">
    <location>
        <begin position="89"/>
        <end position="263"/>
    </location>
</feature>
<comment type="caution">
    <text evidence="7">The sequence shown here is derived from an EMBL/GenBank/DDBJ whole genome shotgun (WGS) entry which is preliminary data.</text>
</comment>
<dbReference type="PANTHER" id="PTHR18905:SF13">
    <property type="entry name" value="NON-CENTROSOMAL MICROTUBULE ARRAY"/>
    <property type="match status" value="1"/>
</dbReference>
<feature type="compositionally biased region" description="Polar residues" evidence="6">
    <location>
        <begin position="310"/>
        <end position="325"/>
    </location>
</feature>
<dbReference type="PANTHER" id="PTHR18905">
    <property type="entry name" value="NINEIN"/>
    <property type="match status" value="1"/>
</dbReference>
<feature type="region of interest" description="Disordered" evidence="6">
    <location>
        <begin position="269"/>
        <end position="361"/>
    </location>
</feature>
<evidence type="ECO:0000256" key="3">
    <source>
        <dbReference type="ARBA" id="ARBA00022553"/>
    </source>
</evidence>
<dbReference type="EMBL" id="NCKU01000280">
    <property type="protein sequence ID" value="RWS16175.1"/>
    <property type="molecule type" value="Genomic_DNA"/>
</dbReference>
<gene>
    <name evidence="7" type="ORF">B4U79_01610</name>
</gene>
<keyword evidence="5" id="KW-0175">Coiled coil</keyword>
<keyword evidence="2" id="KW-0963">Cytoplasm</keyword>
<evidence type="ECO:0000256" key="4">
    <source>
        <dbReference type="ARBA" id="ARBA00023212"/>
    </source>
</evidence>
<protein>
    <submittedName>
        <fullName evidence="7">Ninein-like protein</fullName>
    </submittedName>
</protein>
<dbReference type="GO" id="GO:0034454">
    <property type="term" value="P:microtubule anchoring at centrosome"/>
    <property type="evidence" value="ECO:0007669"/>
    <property type="project" value="TreeGrafter"/>
</dbReference>
<keyword evidence="4" id="KW-0206">Cytoskeleton</keyword>
<evidence type="ECO:0000256" key="6">
    <source>
        <dbReference type="SAM" id="MobiDB-lite"/>
    </source>
</evidence>
<sequence length="516" mass="59982">MESNFIARVPADLRIRLACKRTTFGYTDIENVTSLWETLGFSDGKAILKELGFNPNTTKINVQHLTSLLIDELMLCATSNGTYLFNVALATFQNELIQLRLNYEQLVTERDKLRINIAEANARADLLAQEVDEHHAKIEKSTKSQLWLLEKKHQEQMRSLEEELKKERELFAAQTQRLKQDCEKELSLTFDHQNKLKQFLDSIETDNKRLERELRDANQRCAELLKANIDLQKEVEELAAVKSKELKDENDELRLQVGNLRQELNCRQLQKKQKTISSSKRILSHRKNSQQSSVDSIHRSPEKGFKRRGNNSSASSDVCNEIAQSHQRKDDFTDEDDSSEEQRSKRKAHITLETDDEAMNEQPMMEVEIEAEDVSTSLTISESDLFKEMSEIKARLTQEIEERDRLIDEKDEIYQRLESVHKKLEKQLNDQVNIRENFRKAIQKLKSFCNDYCETTLYKQIKDAIFKLLLEYEHGSADLETHLAAVIDHFIDLNQKQSSFSDSATSNRLDRSLLLK</sequence>
<proteinExistence type="predicted"/>
<evidence type="ECO:0000313" key="7">
    <source>
        <dbReference type="EMBL" id="RWS16175.1"/>
    </source>
</evidence>
<evidence type="ECO:0000256" key="2">
    <source>
        <dbReference type="ARBA" id="ARBA00022490"/>
    </source>
</evidence>
<feature type="coiled-coil region" evidence="5">
    <location>
        <begin position="389"/>
        <end position="441"/>
    </location>
</feature>
<keyword evidence="3" id="KW-0597">Phosphoprotein</keyword>
<evidence type="ECO:0000256" key="1">
    <source>
        <dbReference type="ARBA" id="ARBA00004300"/>
    </source>
</evidence>
<evidence type="ECO:0000256" key="5">
    <source>
        <dbReference type="SAM" id="Coils"/>
    </source>
</evidence>
<dbReference type="GO" id="GO:0005813">
    <property type="term" value="C:centrosome"/>
    <property type="evidence" value="ECO:0007669"/>
    <property type="project" value="UniProtKB-SubCell"/>
</dbReference>
<keyword evidence="8" id="KW-1185">Reference proteome</keyword>
<comment type="subcellular location">
    <subcellularLocation>
        <location evidence="1">Cytoplasm</location>
        <location evidence="1">Cytoskeleton</location>
        <location evidence="1">Microtubule organizing center</location>
        <location evidence="1">Centrosome</location>
    </subcellularLocation>
</comment>
<evidence type="ECO:0000313" key="8">
    <source>
        <dbReference type="Proteomes" id="UP000285301"/>
    </source>
</evidence>
<name>A0A443RLP9_9ACAR</name>
<dbReference type="Proteomes" id="UP000285301">
    <property type="component" value="Unassembled WGS sequence"/>
</dbReference>
<dbReference type="OrthoDB" id="5799458at2759"/>
<organism evidence="7 8">
    <name type="scientific">Dinothrombium tinctorium</name>
    <dbReference type="NCBI Taxonomy" id="1965070"/>
    <lineage>
        <taxon>Eukaryota</taxon>
        <taxon>Metazoa</taxon>
        <taxon>Ecdysozoa</taxon>
        <taxon>Arthropoda</taxon>
        <taxon>Chelicerata</taxon>
        <taxon>Arachnida</taxon>
        <taxon>Acari</taxon>
        <taxon>Acariformes</taxon>
        <taxon>Trombidiformes</taxon>
        <taxon>Prostigmata</taxon>
        <taxon>Anystina</taxon>
        <taxon>Parasitengona</taxon>
        <taxon>Trombidioidea</taxon>
        <taxon>Trombidiidae</taxon>
        <taxon>Dinothrombium</taxon>
    </lineage>
</organism>
<accession>A0A443RLP9</accession>
<feature type="non-terminal residue" evidence="7">
    <location>
        <position position="516"/>
    </location>
</feature>
<reference evidence="7 8" key="1">
    <citation type="journal article" date="2018" name="Gigascience">
        <title>Genomes of trombidid mites reveal novel predicted allergens and laterally-transferred genes associated with secondary metabolism.</title>
        <authorList>
            <person name="Dong X."/>
            <person name="Chaisiri K."/>
            <person name="Xia D."/>
            <person name="Armstrong S.D."/>
            <person name="Fang Y."/>
            <person name="Donnelly M.J."/>
            <person name="Kadowaki T."/>
            <person name="McGarry J.W."/>
            <person name="Darby A.C."/>
            <person name="Makepeace B.L."/>
        </authorList>
    </citation>
    <scope>NUCLEOTIDE SEQUENCE [LARGE SCALE GENOMIC DNA]</scope>
    <source>
        <strain evidence="7">UoL-WK</strain>
    </source>
</reference>